<dbReference type="AlphaFoldDB" id="A0A365KBK4"/>
<dbReference type="OrthoDB" id="2583609at2"/>
<dbReference type="CDD" id="cd00118">
    <property type="entry name" value="LysM"/>
    <property type="match status" value="1"/>
</dbReference>
<dbReference type="RefSeq" id="WP_112231632.1">
    <property type="nucleotide sequence ID" value="NZ_QLZQ01000001.1"/>
</dbReference>
<evidence type="ECO:0000256" key="1">
    <source>
        <dbReference type="SAM" id="MobiDB-lite"/>
    </source>
</evidence>
<evidence type="ECO:0000259" key="3">
    <source>
        <dbReference type="PROSITE" id="PS51782"/>
    </source>
</evidence>
<gene>
    <name evidence="4" type="ORF">DP119_05695</name>
</gene>
<dbReference type="SMART" id="SM00257">
    <property type="entry name" value="LysM"/>
    <property type="match status" value="1"/>
</dbReference>
<accession>A0A365KBK4</accession>
<feature type="region of interest" description="Disordered" evidence="1">
    <location>
        <begin position="81"/>
        <end position="205"/>
    </location>
</feature>
<dbReference type="Gene3D" id="3.10.350.10">
    <property type="entry name" value="LysM domain"/>
    <property type="match status" value="1"/>
</dbReference>
<dbReference type="PROSITE" id="PS51782">
    <property type="entry name" value="LYSM"/>
    <property type="match status" value="1"/>
</dbReference>
<dbReference type="EMBL" id="QLZQ01000001">
    <property type="protein sequence ID" value="RAZ70159.1"/>
    <property type="molecule type" value="Genomic_DNA"/>
</dbReference>
<reference evidence="4 5" key="1">
    <citation type="submission" date="2018-06" db="EMBL/GenBank/DDBJ databases">
        <title>The draft genome sequences of strains SCU63 and S1.</title>
        <authorList>
            <person name="Gan L."/>
        </authorList>
    </citation>
    <scope>NUCLEOTIDE SEQUENCE [LARGE SCALE GENOMIC DNA]</scope>
    <source>
        <strain evidence="4 5">S1</strain>
    </source>
</reference>
<dbReference type="Pfam" id="PF01476">
    <property type="entry name" value="LysM"/>
    <property type="match status" value="1"/>
</dbReference>
<protein>
    <submittedName>
        <fullName evidence="4">LysM peptidoglycan-binding domain-containing protein</fullName>
    </submittedName>
</protein>
<dbReference type="SUPFAM" id="SSF54106">
    <property type="entry name" value="LysM domain"/>
    <property type="match status" value="1"/>
</dbReference>
<feature type="domain" description="LysM" evidence="3">
    <location>
        <begin position="201"/>
        <end position="250"/>
    </location>
</feature>
<dbReference type="InterPro" id="IPR036779">
    <property type="entry name" value="LysM_dom_sf"/>
</dbReference>
<keyword evidence="2" id="KW-1133">Transmembrane helix</keyword>
<proteinExistence type="predicted"/>
<feature type="compositionally biased region" description="Polar residues" evidence="1">
    <location>
        <begin position="81"/>
        <end position="94"/>
    </location>
</feature>
<feature type="compositionally biased region" description="Basic and acidic residues" evidence="1">
    <location>
        <begin position="1"/>
        <end position="27"/>
    </location>
</feature>
<feature type="region of interest" description="Disordered" evidence="1">
    <location>
        <begin position="1"/>
        <end position="34"/>
    </location>
</feature>
<dbReference type="Proteomes" id="UP000251869">
    <property type="component" value="Unassembled WGS sequence"/>
</dbReference>
<evidence type="ECO:0000313" key="5">
    <source>
        <dbReference type="Proteomes" id="UP000251869"/>
    </source>
</evidence>
<keyword evidence="2" id="KW-0472">Membrane</keyword>
<sequence>MGNDNYHESMEKNRQELSQERMAELSRRARQMPKPKSRGLLLPSLFFIFILIPVTLLIYVAFYYEPDDTLTAKTNENEVSFELNSQPPSDSTVLAATEGQEEDESEGEKKDSQTKDAAEQKELKEKAREREEKAAAKEKEQAAAAKEQAEKKARETALAEQKAREEAEAKEKAEAEQRALAEQKEKEQQEKQDETPSAGGKTVTVQSSETLYRIAVNNYGASGAAAAVEKIKQANGLASNDISPGQTLILP</sequence>
<keyword evidence="2" id="KW-0812">Transmembrane</keyword>
<comment type="caution">
    <text evidence="4">The sequence shown here is derived from an EMBL/GenBank/DDBJ whole genome shotgun (WGS) entry which is preliminary data.</text>
</comment>
<keyword evidence="5" id="KW-1185">Reference proteome</keyword>
<evidence type="ECO:0000256" key="2">
    <source>
        <dbReference type="SAM" id="Phobius"/>
    </source>
</evidence>
<evidence type="ECO:0000313" key="4">
    <source>
        <dbReference type="EMBL" id="RAZ70159.1"/>
    </source>
</evidence>
<organism evidence="4 5">
    <name type="scientific">Planococcus maitriensis</name>
    <dbReference type="NCBI Taxonomy" id="221799"/>
    <lineage>
        <taxon>Bacteria</taxon>
        <taxon>Bacillati</taxon>
        <taxon>Bacillota</taxon>
        <taxon>Bacilli</taxon>
        <taxon>Bacillales</taxon>
        <taxon>Caryophanaceae</taxon>
        <taxon>Planococcus</taxon>
    </lineage>
</organism>
<feature type="transmembrane region" description="Helical" evidence="2">
    <location>
        <begin position="40"/>
        <end position="64"/>
    </location>
</feature>
<dbReference type="InterPro" id="IPR018392">
    <property type="entry name" value="LysM"/>
</dbReference>
<feature type="compositionally biased region" description="Basic and acidic residues" evidence="1">
    <location>
        <begin position="107"/>
        <end position="194"/>
    </location>
</feature>
<name>A0A365KBK4_9BACL</name>